<comment type="similarity">
    <text evidence="2 7">Belongs to the MlaE permease family.</text>
</comment>
<keyword evidence="5 7" id="KW-1133">Transmembrane helix</keyword>
<feature type="transmembrane region" description="Helical" evidence="7">
    <location>
        <begin position="225"/>
        <end position="247"/>
    </location>
</feature>
<keyword evidence="3" id="KW-0813">Transport</keyword>
<evidence type="ECO:0000256" key="1">
    <source>
        <dbReference type="ARBA" id="ARBA00004141"/>
    </source>
</evidence>
<feature type="transmembrane region" description="Helical" evidence="7">
    <location>
        <begin position="130"/>
        <end position="153"/>
    </location>
</feature>
<dbReference type="Proteomes" id="UP001594351">
    <property type="component" value="Unassembled WGS sequence"/>
</dbReference>
<dbReference type="InterPro" id="IPR030802">
    <property type="entry name" value="Permease_MalE"/>
</dbReference>
<evidence type="ECO:0000313" key="9">
    <source>
        <dbReference type="Proteomes" id="UP001594351"/>
    </source>
</evidence>
<feature type="transmembrane region" description="Helical" evidence="7">
    <location>
        <begin position="6"/>
        <end position="30"/>
    </location>
</feature>
<feature type="transmembrane region" description="Helical" evidence="7">
    <location>
        <begin position="159"/>
        <end position="181"/>
    </location>
</feature>
<reference evidence="8 9" key="1">
    <citation type="submission" date="2024-09" db="EMBL/GenBank/DDBJ databases">
        <title>Laminarin stimulates single cell rates of sulfate reduction while oxygen inhibits transcriptomic activity in coastal marine sediment.</title>
        <authorList>
            <person name="Lindsay M."/>
            <person name="Orcutt B."/>
            <person name="Emerson D."/>
            <person name="Stepanauskas R."/>
            <person name="D'Angelo T."/>
        </authorList>
    </citation>
    <scope>NUCLEOTIDE SEQUENCE [LARGE SCALE GENOMIC DNA]</scope>
    <source>
        <strain evidence="8">SAG AM-311-K15</strain>
    </source>
</reference>
<dbReference type="EMBL" id="JBHPBY010000615">
    <property type="protein sequence ID" value="MFC1853827.1"/>
    <property type="molecule type" value="Genomic_DNA"/>
</dbReference>
<keyword evidence="9" id="KW-1185">Reference proteome</keyword>
<name>A0ABV6Z5V8_UNCC1</name>
<keyword evidence="6 7" id="KW-0472">Membrane</keyword>
<sequence length="256" mass="27550">MLKIDRSLLSILSATGDFLILSAKVISSIFRVKFHGRHLLQYIDEMGTQSLPLVAITIIFTGMVLAVQTSHELVRFGAQMYVSNIVCLSIVRELSPILTALVCAGRVGARITAELGSMRVSEQIRAMRALAIDPVSFLIAPMVLAFVIVLPLLTLVADFVGILGGYLISVISLGANSSAYITSTIDALELSDVVMGLFKAFFFAAIISLISAYKGRNTTGGTTGVGIYTTSSVVTSSLLILVSDFFFTKAYILFFE</sequence>
<comment type="subcellular location">
    <subcellularLocation>
        <location evidence="1">Membrane</location>
        <topology evidence="1">Multi-pass membrane protein</topology>
    </subcellularLocation>
</comment>
<feature type="transmembrane region" description="Helical" evidence="7">
    <location>
        <begin position="51"/>
        <end position="69"/>
    </location>
</feature>
<protein>
    <submittedName>
        <fullName evidence="8">MlaE family ABC transporter permease</fullName>
    </submittedName>
</protein>
<dbReference type="PANTHER" id="PTHR30188">
    <property type="entry name" value="ABC TRANSPORTER PERMEASE PROTEIN-RELATED"/>
    <property type="match status" value="1"/>
</dbReference>
<evidence type="ECO:0000256" key="2">
    <source>
        <dbReference type="ARBA" id="ARBA00007556"/>
    </source>
</evidence>
<organism evidence="8 9">
    <name type="scientific">candidate division CSSED10-310 bacterium</name>
    <dbReference type="NCBI Taxonomy" id="2855610"/>
    <lineage>
        <taxon>Bacteria</taxon>
        <taxon>Bacteria division CSSED10-310</taxon>
    </lineage>
</organism>
<evidence type="ECO:0000256" key="7">
    <source>
        <dbReference type="RuleBase" id="RU362044"/>
    </source>
</evidence>
<gene>
    <name evidence="8" type="ORF">ACFL27_26890</name>
</gene>
<evidence type="ECO:0000256" key="4">
    <source>
        <dbReference type="ARBA" id="ARBA00022692"/>
    </source>
</evidence>
<evidence type="ECO:0000256" key="3">
    <source>
        <dbReference type="ARBA" id="ARBA00022448"/>
    </source>
</evidence>
<dbReference type="InterPro" id="IPR003453">
    <property type="entry name" value="ABC_MlaE_roteobac"/>
</dbReference>
<evidence type="ECO:0000256" key="5">
    <source>
        <dbReference type="ARBA" id="ARBA00022989"/>
    </source>
</evidence>
<evidence type="ECO:0000256" key="6">
    <source>
        <dbReference type="ARBA" id="ARBA00023136"/>
    </source>
</evidence>
<accession>A0ABV6Z5V8</accession>
<dbReference type="NCBIfam" id="TIGR00056">
    <property type="entry name" value="MlaE family lipid ABC transporter permease subunit"/>
    <property type="match status" value="1"/>
</dbReference>
<proteinExistence type="inferred from homology"/>
<comment type="caution">
    <text evidence="8">The sequence shown here is derived from an EMBL/GenBank/DDBJ whole genome shotgun (WGS) entry which is preliminary data.</text>
</comment>
<evidence type="ECO:0000313" key="8">
    <source>
        <dbReference type="EMBL" id="MFC1853827.1"/>
    </source>
</evidence>
<feature type="transmembrane region" description="Helical" evidence="7">
    <location>
        <begin position="193"/>
        <end position="213"/>
    </location>
</feature>
<dbReference type="Pfam" id="PF02405">
    <property type="entry name" value="MlaE"/>
    <property type="match status" value="1"/>
</dbReference>
<dbReference type="PANTHER" id="PTHR30188:SF4">
    <property type="entry name" value="PROTEIN TRIGALACTOSYLDIACYLGLYCEROL 1, CHLOROPLASTIC"/>
    <property type="match status" value="1"/>
</dbReference>
<keyword evidence="4 7" id="KW-0812">Transmembrane</keyword>